<evidence type="ECO:0000313" key="2">
    <source>
        <dbReference type="EMBL" id="PWE85797.1"/>
    </source>
</evidence>
<comment type="caution">
    <text evidence="2">The sequence shown here is derived from an EMBL/GenBank/DDBJ whole genome shotgun (WGS) entry which is preliminary data.</text>
</comment>
<accession>A0A2V1JM89</accession>
<proteinExistence type="predicted"/>
<dbReference type="Proteomes" id="UP000245288">
    <property type="component" value="Unassembled WGS sequence"/>
</dbReference>
<gene>
    <name evidence="2" type="ORF">LG34_13675</name>
</gene>
<sequence length="70" mass="7596">MLTLLFGICMLVLFGKLLVFGIRAAWGISKIVLTIVFLPIILIALVAGGLLYIAFPILIVLGLISLVTRR</sequence>
<evidence type="ECO:0000313" key="3">
    <source>
        <dbReference type="Proteomes" id="UP000245288"/>
    </source>
</evidence>
<keyword evidence="3" id="KW-1185">Reference proteome</keyword>
<dbReference type="OrthoDB" id="1971414at2"/>
<organism evidence="2 3">
    <name type="scientific">Eubacterium ramulus</name>
    <dbReference type="NCBI Taxonomy" id="39490"/>
    <lineage>
        <taxon>Bacteria</taxon>
        <taxon>Bacillati</taxon>
        <taxon>Bacillota</taxon>
        <taxon>Clostridia</taxon>
        <taxon>Eubacteriales</taxon>
        <taxon>Eubacteriaceae</taxon>
        <taxon>Eubacterium</taxon>
    </lineage>
</organism>
<feature type="transmembrane region" description="Helical" evidence="1">
    <location>
        <begin position="31"/>
        <end position="64"/>
    </location>
</feature>
<dbReference type="AlphaFoldDB" id="A0A2V1JM89"/>
<reference evidence="2 3" key="1">
    <citation type="submission" date="2014-09" db="EMBL/GenBank/DDBJ databases">
        <title>Butyrate-producing bacteria isolated from human gut.</title>
        <authorList>
            <person name="Zhang Q."/>
            <person name="Zhao L."/>
        </authorList>
    </citation>
    <scope>NUCLEOTIDE SEQUENCE [LARGE SCALE GENOMIC DNA]</scope>
    <source>
        <strain evidence="2 3">21</strain>
    </source>
</reference>
<evidence type="ECO:0000256" key="1">
    <source>
        <dbReference type="SAM" id="Phobius"/>
    </source>
</evidence>
<keyword evidence="1" id="KW-0472">Membrane</keyword>
<keyword evidence="1" id="KW-0812">Transmembrane</keyword>
<dbReference type="RefSeq" id="WP_109216468.1">
    <property type="nucleotide sequence ID" value="NZ_CABMEW010000001.1"/>
</dbReference>
<name>A0A2V1JM89_EUBRA</name>
<keyword evidence="1" id="KW-1133">Transmembrane helix</keyword>
<dbReference type="EMBL" id="JRFU01000151">
    <property type="protein sequence ID" value="PWE85797.1"/>
    <property type="molecule type" value="Genomic_DNA"/>
</dbReference>
<protein>
    <submittedName>
        <fullName evidence="2">Multidrug transporter</fullName>
    </submittedName>
</protein>